<comment type="caution">
    <text evidence="1">The sequence shown here is derived from an EMBL/GenBank/DDBJ whole genome shotgun (WGS) entry which is preliminary data.</text>
</comment>
<name>A0A2D0A7Z8_9DEIO</name>
<sequence length="96" mass="10508">MTLLETMTGVTATSAERALGERYLLGHPAQYVSVKTATVHLRKPGARRTLCGQTINVDGRVAPRYHTDPGTILTCNRCGQVVEKAGDRWAKTKRAK</sequence>
<proteinExistence type="predicted"/>
<dbReference type="RefSeq" id="WP_088248339.1">
    <property type="nucleotide sequence ID" value="NZ_NHMK01000011.1"/>
</dbReference>
<organism evidence="1 2">
    <name type="scientific">Deinococcus indicus</name>
    <dbReference type="NCBI Taxonomy" id="223556"/>
    <lineage>
        <taxon>Bacteria</taxon>
        <taxon>Thermotogati</taxon>
        <taxon>Deinococcota</taxon>
        <taxon>Deinococci</taxon>
        <taxon>Deinococcales</taxon>
        <taxon>Deinococcaceae</taxon>
        <taxon>Deinococcus</taxon>
    </lineage>
</organism>
<protein>
    <submittedName>
        <fullName evidence="1">Uncharacterized protein</fullName>
    </submittedName>
</protein>
<dbReference type="EMBL" id="NHMK01000011">
    <property type="protein sequence ID" value="OWL96551.1"/>
    <property type="molecule type" value="Genomic_DNA"/>
</dbReference>
<evidence type="ECO:0000313" key="1">
    <source>
        <dbReference type="EMBL" id="OWL96551.1"/>
    </source>
</evidence>
<evidence type="ECO:0000313" key="2">
    <source>
        <dbReference type="Proteomes" id="UP000197208"/>
    </source>
</evidence>
<dbReference type="Proteomes" id="UP000197208">
    <property type="component" value="Unassembled WGS sequence"/>
</dbReference>
<reference evidence="1 2" key="1">
    <citation type="submission" date="2017-05" db="EMBL/GenBank/DDBJ databases">
        <title>De novo genome assembly of Deniococcus indicus strain DR1.</title>
        <authorList>
            <person name="Chauhan D."/>
            <person name="Yennamalli R.M."/>
            <person name="Priyadarshini R."/>
        </authorList>
    </citation>
    <scope>NUCLEOTIDE SEQUENCE [LARGE SCALE GENOMIC DNA]</scope>
    <source>
        <strain evidence="1 2">DR1</strain>
    </source>
</reference>
<keyword evidence="2" id="KW-1185">Reference proteome</keyword>
<dbReference type="AlphaFoldDB" id="A0A2D0A7Z8"/>
<accession>A0A2D0A7Z8</accession>
<gene>
    <name evidence="1" type="ORF">CBQ26_09240</name>
</gene>